<proteinExistence type="predicted"/>
<dbReference type="OrthoDB" id="8687362at2"/>
<comment type="caution">
    <text evidence="1">The sequence shown here is derived from an EMBL/GenBank/DDBJ whole genome shotgun (WGS) entry which is preliminary data.</text>
</comment>
<keyword evidence="2" id="KW-1185">Reference proteome</keyword>
<dbReference type="CDD" id="cd12913">
    <property type="entry name" value="PDC1_MCP_like"/>
    <property type="match status" value="1"/>
</dbReference>
<dbReference type="AlphaFoldDB" id="A0A316AB79"/>
<dbReference type="EMBL" id="QGDQ01000008">
    <property type="protein sequence ID" value="PWJ54114.1"/>
    <property type="molecule type" value="Genomic_DNA"/>
</dbReference>
<dbReference type="RefSeq" id="WP_109773809.1">
    <property type="nucleotide sequence ID" value="NZ_QGDQ01000008.1"/>
</dbReference>
<sequence>MDRAEVTDLLRRTGEELGSAVDAAFDAVELVRDRAAQVLTTGRGAPSTSSFSALHPLFQQVLAPEPNPLEGIGVAVCTGVLADADRWMEWWRRGPSGRAAFAKYVLDPSALGFYDYQSRPWFRAPLEVGGQVVVGPYLDAGGCDVYTTTLVEPLLLAEGKEVVVGGDLDMAWLEATFLRAVGRRSPALALVASNDRVVVSNTALLTSGSRMPQQLKDDVQVEVAVPSAVPGLSSWRLVALEQR</sequence>
<evidence type="ECO:0000313" key="1">
    <source>
        <dbReference type="EMBL" id="PWJ54114.1"/>
    </source>
</evidence>
<accession>A0A316AB79</accession>
<reference evidence="1 2" key="1">
    <citation type="submission" date="2018-03" db="EMBL/GenBank/DDBJ databases">
        <title>Genomic Encyclopedia of Archaeal and Bacterial Type Strains, Phase II (KMG-II): from individual species to whole genera.</title>
        <authorList>
            <person name="Goeker M."/>
        </authorList>
    </citation>
    <scope>NUCLEOTIDE SEQUENCE [LARGE SCALE GENOMIC DNA]</scope>
    <source>
        <strain evidence="1 2">DSM 44889</strain>
    </source>
</reference>
<protein>
    <recommendedName>
        <fullName evidence="3">Cache domain-containing protein</fullName>
    </recommendedName>
</protein>
<dbReference type="Gene3D" id="3.30.450.20">
    <property type="entry name" value="PAS domain"/>
    <property type="match status" value="1"/>
</dbReference>
<evidence type="ECO:0000313" key="2">
    <source>
        <dbReference type="Proteomes" id="UP000245469"/>
    </source>
</evidence>
<dbReference type="Proteomes" id="UP000245469">
    <property type="component" value="Unassembled WGS sequence"/>
</dbReference>
<gene>
    <name evidence="1" type="ORF">BXY45_10821</name>
</gene>
<evidence type="ECO:0008006" key="3">
    <source>
        <dbReference type="Google" id="ProtNLM"/>
    </source>
</evidence>
<name>A0A316AB79_9ACTN</name>
<organism evidence="1 2">
    <name type="scientific">Quadrisphaera granulorum</name>
    <dbReference type="NCBI Taxonomy" id="317664"/>
    <lineage>
        <taxon>Bacteria</taxon>
        <taxon>Bacillati</taxon>
        <taxon>Actinomycetota</taxon>
        <taxon>Actinomycetes</taxon>
        <taxon>Kineosporiales</taxon>
        <taxon>Kineosporiaceae</taxon>
        <taxon>Quadrisphaera</taxon>
    </lineage>
</organism>